<evidence type="ECO:0000313" key="6">
    <source>
        <dbReference type="EMBL" id="MFH4982246.1"/>
    </source>
</evidence>
<sequence>MLTELFLLVLCAFIGECSILPHPPVFTPPHYYPPICYLPPDSGLCNSTLSHIDWSDERCEGHSDLLTRFYFDTVTEQCYQFGVQNCGGNENRFETLAKCQNFCQKLQSTKPISH</sequence>
<dbReference type="Gene3D" id="4.10.410.10">
    <property type="entry name" value="Pancreatic trypsin inhibitor Kunitz domain"/>
    <property type="match status" value="1"/>
</dbReference>
<dbReference type="InterPro" id="IPR050098">
    <property type="entry name" value="TFPI/VKTCI-like"/>
</dbReference>
<reference evidence="6 7" key="1">
    <citation type="submission" date="2024-08" db="EMBL/GenBank/DDBJ databases">
        <title>Gnathostoma spinigerum genome.</title>
        <authorList>
            <person name="Gonzalez-Bertolin B."/>
            <person name="Monzon S."/>
            <person name="Zaballos A."/>
            <person name="Jimenez P."/>
            <person name="Dekumyoy P."/>
            <person name="Varona S."/>
            <person name="Cuesta I."/>
            <person name="Sumanam S."/>
            <person name="Adisakwattana P."/>
            <person name="Gasser R.B."/>
            <person name="Hernandez-Gonzalez A."/>
            <person name="Young N.D."/>
            <person name="Perteguer M.J."/>
        </authorList>
    </citation>
    <scope>NUCLEOTIDE SEQUENCE [LARGE SCALE GENOMIC DNA]</scope>
    <source>
        <strain evidence="6">AL3</strain>
        <tissue evidence="6">Liver</tissue>
    </source>
</reference>
<comment type="caution">
    <text evidence="6">The sequence shown here is derived from an EMBL/GenBank/DDBJ whole genome shotgun (WGS) entry which is preliminary data.</text>
</comment>
<keyword evidence="2" id="KW-0722">Serine protease inhibitor</keyword>
<proteinExistence type="predicted"/>
<evidence type="ECO:0000256" key="4">
    <source>
        <dbReference type="SAM" id="SignalP"/>
    </source>
</evidence>
<dbReference type="Proteomes" id="UP001608902">
    <property type="component" value="Unassembled WGS sequence"/>
</dbReference>
<keyword evidence="1" id="KW-0646">Protease inhibitor</keyword>
<dbReference type="PRINTS" id="PR00759">
    <property type="entry name" value="BASICPTASE"/>
</dbReference>
<dbReference type="PROSITE" id="PS50279">
    <property type="entry name" value="BPTI_KUNITZ_2"/>
    <property type="match status" value="1"/>
</dbReference>
<dbReference type="PANTHER" id="PTHR10083">
    <property type="entry name" value="KUNITZ-TYPE PROTEASE INHIBITOR-RELATED"/>
    <property type="match status" value="1"/>
</dbReference>
<dbReference type="SUPFAM" id="SSF57362">
    <property type="entry name" value="BPTI-like"/>
    <property type="match status" value="1"/>
</dbReference>
<evidence type="ECO:0000256" key="1">
    <source>
        <dbReference type="ARBA" id="ARBA00022690"/>
    </source>
</evidence>
<dbReference type="Pfam" id="PF00014">
    <property type="entry name" value="Kunitz_BPTI"/>
    <property type="match status" value="1"/>
</dbReference>
<keyword evidence="3" id="KW-1015">Disulfide bond</keyword>
<dbReference type="AlphaFoldDB" id="A0ABD6ESE2"/>
<feature type="signal peptide" evidence="4">
    <location>
        <begin position="1"/>
        <end position="19"/>
    </location>
</feature>
<evidence type="ECO:0000256" key="3">
    <source>
        <dbReference type="ARBA" id="ARBA00023157"/>
    </source>
</evidence>
<feature type="chain" id="PRO_5044762433" description="BPTI/Kunitz inhibitor domain-containing protein" evidence="4">
    <location>
        <begin position="20"/>
        <end position="114"/>
    </location>
</feature>
<dbReference type="SMART" id="SM00131">
    <property type="entry name" value="KU"/>
    <property type="match status" value="1"/>
</dbReference>
<dbReference type="GO" id="GO:0004867">
    <property type="term" value="F:serine-type endopeptidase inhibitor activity"/>
    <property type="evidence" value="ECO:0007669"/>
    <property type="project" value="UniProtKB-KW"/>
</dbReference>
<dbReference type="InterPro" id="IPR036880">
    <property type="entry name" value="Kunitz_BPTI_sf"/>
</dbReference>
<organism evidence="6 7">
    <name type="scientific">Gnathostoma spinigerum</name>
    <dbReference type="NCBI Taxonomy" id="75299"/>
    <lineage>
        <taxon>Eukaryota</taxon>
        <taxon>Metazoa</taxon>
        <taxon>Ecdysozoa</taxon>
        <taxon>Nematoda</taxon>
        <taxon>Chromadorea</taxon>
        <taxon>Rhabditida</taxon>
        <taxon>Spirurina</taxon>
        <taxon>Gnathostomatomorpha</taxon>
        <taxon>Gnathostomatoidea</taxon>
        <taxon>Gnathostomatidae</taxon>
        <taxon>Gnathostoma</taxon>
    </lineage>
</organism>
<evidence type="ECO:0000256" key="2">
    <source>
        <dbReference type="ARBA" id="ARBA00022900"/>
    </source>
</evidence>
<dbReference type="InterPro" id="IPR002223">
    <property type="entry name" value="Kunitz_BPTI"/>
</dbReference>
<gene>
    <name evidence="6" type="ORF">AB6A40_008955</name>
</gene>
<accession>A0ABD6ESE2</accession>
<evidence type="ECO:0000259" key="5">
    <source>
        <dbReference type="PROSITE" id="PS50279"/>
    </source>
</evidence>
<evidence type="ECO:0000313" key="7">
    <source>
        <dbReference type="Proteomes" id="UP001608902"/>
    </source>
</evidence>
<keyword evidence="4" id="KW-0732">Signal</keyword>
<feature type="domain" description="BPTI/Kunitz inhibitor" evidence="5">
    <location>
        <begin position="36"/>
        <end position="103"/>
    </location>
</feature>
<name>A0ABD6ESE2_9BILA</name>
<keyword evidence="7" id="KW-1185">Reference proteome</keyword>
<dbReference type="EMBL" id="JBGFUD010008841">
    <property type="protein sequence ID" value="MFH4982246.1"/>
    <property type="molecule type" value="Genomic_DNA"/>
</dbReference>
<protein>
    <recommendedName>
        <fullName evidence="5">BPTI/Kunitz inhibitor domain-containing protein</fullName>
    </recommendedName>
</protein>
<dbReference type="PANTHER" id="PTHR10083:SF374">
    <property type="entry name" value="BPTI_KUNITZ INHIBITOR DOMAIN-CONTAINING PROTEIN"/>
    <property type="match status" value="1"/>
</dbReference>